<dbReference type="Pfam" id="PF00360">
    <property type="entry name" value="PHY"/>
    <property type="match status" value="1"/>
</dbReference>
<dbReference type="AlphaFoldDB" id="A0A2A2ENX3"/>
<dbReference type="SUPFAM" id="SSF55781">
    <property type="entry name" value="GAF domain-like"/>
    <property type="match status" value="1"/>
</dbReference>
<dbReference type="PROSITE" id="PS50887">
    <property type="entry name" value="GGDEF"/>
    <property type="match status" value="1"/>
</dbReference>
<dbReference type="InterPro" id="IPR050469">
    <property type="entry name" value="Diguanylate_Cyclase"/>
</dbReference>
<dbReference type="GO" id="GO:0009584">
    <property type="term" value="P:detection of visible light"/>
    <property type="evidence" value="ECO:0007669"/>
    <property type="project" value="InterPro"/>
</dbReference>
<evidence type="ECO:0000313" key="6">
    <source>
        <dbReference type="Proteomes" id="UP000217771"/>
    </source>
</evidence>
<dbReference type="Pfam" id="PF00990">
    <property type="entry name" value="GGDEF"/>
    <property type="match status" value="1"/>
</dbReference>
<comment type="catalytic activity">
    <reaction evidence="3">
        <text>2 GTP = 3',3'-c-di-GMP + 2 diphosphate</text>
        <dbReference type="Rhea" id="RHEA:24898"/>
        <dbReference type="ChEBI" id="CHEBI:33019"/>
        <dbReference type="ChEBI" id="CHEBI:37565"/>
        <dbReference type="ChEBI" id="CHEBI:58805"/>
        <dbReference type="EC" id="2.7.7.65"/>
    </reaction>
</comment>
<dbReference type="EMBL" id="NSKB01000007">
    <property type="protein sequence ID" value="PAU75151.1"/>
    <property type="molecule type" value="Genomic_DNA"/>
</dbReference>
<protein>
    <recommendedName>
        <fullName evidence="2">diguanylate cyclase</fullName>
        <ecNumber evidence="2">2.7.7.65</ecNumber>
    </recommendedName>
</protein>
<comment type="caution">
    <text evidence="5">The sequence shown here is derived from an EMBL/GenBank/DDBJ whole genome shotgun (WGS) entry which is preliminary data.</text>
</comment>
<feature type="domain" description="GGDEF" evidence="4">
    <location>
        <begin position="351"/>
        <end position="481"/>
    </location>
</feature>
<dbReference type="InterPro" id="IPR000160">
    <property type="entry name" value="GGDEF_dom"/>
</dbReference>
<dbReference type="CDD" id="cd01949">
    <property type="entry name" value="GGDEF"/>
    <property type="match status" value="1"/>
</dbReference>
<organism evidence="5 6">
    <name type="scientific">Halomonas salipaludis</name>
    <dbReference type="NCBI Taxonomy" id="2032625"/>
    <lineage>
        <taxon>Bacteria</taxon>
        <taxon>Pseudomonadati</taxon>
        <taxon>Pseudomonadota</taxon>
        <taxon>Gammaproteobacteria</taxon>
        <taxon>Oceanospirillales</taxon>
        <taxon>Halomonadaceae</taxon>
        <taxon>Halomonas</taxon>
    </lineage>
</organism>
<name>A0A2A2ENX3_9GAMM</name>
<accession>A0A2A2ENX3</accession>
<dbReference type="NCBIfam" id="TIGR00254">
    <property type="entry name" value="GGDEF"/>
    <property type="match status" value="1"/>
</dbReference>
<dbReference type="InterPro" id="IPR043150">
    <property type="entry name" value="Phytochrome_PHY_sf"/>
</dbReference>
<dbReference type="OrthoDB" id="6134624at2"/>
<comment type="cofactor">
    <cofactor evidence="1">
        <name>Mg(2+)</name>
        <dbReference type="ChEBI" id="CHEBI:18420"/>
    </cofactor>
</comment>
<evidence type="ECO:0000256" key="1">
    <source>
        <dbReference type="ARBA" id="ARBA00001946"/>
    </source>
</evidence>
<dbReference type="Gene3D" id="3.30.70.270">
    <property type="match status" value="1"/>
</dbReference>
<dbReference type="InterPro" id="IPR029787">
    <property type="entry name" value="Nucleotide_cyclase"/>
</dbReference>
<dbReference type="SMART" id="SM00267">
    <property type="entry name" value="GGDEF"/>
    <property type="match status" value="1"/>
</dbReference>
<dbReference type="GO" id="GO:0006355">
    <property type="term" value="P:regulation of DNA-templated transcription"/>
    <property type="evidence" value="ECO:0007669"/>
    <property type="project" value="InterPro"/>
</dbReference>
<dbReference type="SUPFAM" id="SSF55073">
    <property type="entry name" value="Nucleotide cyclase"/>
    <property type="match status" value="1"/>
</dbReference>
<dbReference type="EC" id="2.7.7.65" evidence="2"/>
<reference evidence="5 6" key="1">
    <citation type="submission" date="2017-08" db="EMBL/GenBank/DDBJ databases">
        <title>Halomonas alkalisoli sp. nov., isolated from saline alkaline soil.</title>
        <authorList>
            <person name="Wang D."/>
            <person name="Zhang G."/>
        </authorList>
    </citation>
    <scope>NUCLEOTIDE SEQUENCE [LARGE SCALE GENOMIC DNA]</scope>
    <source>
        <strain evidence="5 6">WRN001</strain>
    </source>
</reference>
<dbReference type="FunFam" id="3.30.70.270:FF:000001">
    <property type="entry name" value="Diguanylate cyclase domain protein"/>
    <property type="match status" value="1"/>
</dbReference>
<evidence type="ECO:0000259" key="4">
    <source>
        <dbReference type="PROSITE" id="PS50887"/>
    </source>
</evidence>
<gene>
    <name evidence="5" type="ORF">CK498_18550</name>
</gene>
<dbReference type="PANTHER" id="PTHR45138">
    <property type="entry name" value="REGULATORY COMPONENTS OF SENSORY TRANSDUCTION SYSTEM"/>
    <property type="match status" value="1"/>
</dbReference>
<proteinExistence type="predicted"/>
<dbReference type="GO" id="GO:0052621">
    <property type="term" value="F:diguanylate cyclase activity"/>
    <property type="evidence" value="ECO:0007669"/>
    <property type="project" value="UniProtKB-EC"/>
</dbReference>
<evidence type="ECO:0000256" key="2">
    <source>
        <dbReference type="ARBA" id="ARBA00012528"/>
    </source>
</evidence>
<evidence type="ECO:0000313" key="5">
    <source>
        <dbReference type="EMBL" id="PAU75151.1"/>
    </source>
</evidence>
<dbReference type="Proteomes" id="UP000217771">
    <property type="component" value="Unassembled WGS sequence"/>
</dbReference>
<dbReference type="InterPro" id="IPR043128">
    <property type="entry name" value="Rev_trsase/Diguanyl_cyclase"/>
</dbReference>
<keyword evidence="6" id="KW-1185">Reference proteome</keyword>
<dbReference type="InterPro" id="IPR013515">
    <property type="entry name" value="Phytochrome_cen-reg"/>
</dbReference>
<dbReference type="PANTHER" id="PTHR45138:SF9">
    <property type="entry name" value="DIGUANYLATE CYCLASE DGCM-RELATED"/>
    <property type="match status" value="1"/>
</dbReference>
<sequence>MDMSVDPLLSQPRLHDLATLLPELTWLGMATDQDALLQRLGELLFRLTGQHPVALYRYHPDGKAHLIHHLASPLDSPPPAPFEPPALDQHRPLLLPTDPPHWGYVRCHTDDLAAATRQLLTLMLNIAGQRLRYLKSLRYEHHREQLKTRRRLIVNEIRQMRDANELVRRHGDHWLSLLRAQGVALLLNDRHVVRGTTPPAEALSQLKSALAAMRRTRRTTTLSELPANLSAALPRSRYGDLLAVRMTVNKVTIGWLVLFRPQQPNHSPDRDAISRHAGWLAIEVHTAQDLADDIGIALSVIDIMHANRKLISTNDRWKRLAHRDPLTGCWNRYRLDVALSEAIAQSAQTGAPLFLLLMDIDDFKSVNDQYGHSVGDDVIVHVAGLIKRRLRQQDSWGRWGGEEFMVIISRVTPEQAFKMAERLCNDIARTTCPAGAGRITISIGVARWQPGMGHRQLIELADDAMYRAKRDGKNRVVSADNAT</sequence>
<evidence type="ECO:0000256" key="3">
    <source>
        <dbReference type="ARBA" id="ARBA00034247"/>
    </source>
</evidence>
<dbReference type="Gene3D" id="3.30.450.270">
    <property type="match status" value="1"/>
</dbReference>